<dbReference type="Pfam" id="PF00149">
    <property type="entry name" value="Metallophos"/>
    <property type="match status" value="1"/>
</dbReference>
<keyword evidence="1" id="KW-0479">Metal-binding</keyword>
<keyword evidence="3" id="KW-0408">Iron</keyword>
<evidence type="ECO:0000313" key="7">
    <source>
        <dbReference type="Proteomes" id="UP001273531"/>
    </source>
</evidence>
<dbReference type="PANTHER" id="PTHR42988">
    <property type="entry name" value="PHOSPHOHYDROLASE"/>
    <property type="match status" value="1"/>
</dbReference>
<dbReference type="Proteomes" id="UP001273531">
    <property type="component" value="Unassembled WGS sequence"/>
</dbReference>
<dbReference type="InterPro" id="IPR050884">
    <property type="entry name" value="CNP_phosphodiesterase-III"/>
</dbReference>
<name>A0ABU3Y2A4_9SPHN</name>
<dbReference type="RefSeq" id="WP_317224735.1">
    <property type="nucleotide sequence ID" value="NZ_JAWJEJ010000001.1"/>
</dbReference>
<dbReference type="PANTHER" id="PTHR42988:SF2">
    <property type="entry name" value="CYCLIC NUCLEOTIDE PHOSPHODIESTERASE CBUA0032-RELATED"/>
    <property type="match status" value="1"/>
</dbReference>
<gene>
    <name evidence="6" type="ORF">RZN05_00850</name>
</gene>
<evidence type="ECO:0000259" key="5">
    <source>
        <dbReference type="Pfam" id="PF00149"/>
    </source>
</evidence>
<evidence type="ECO:0000256" key="3">
    <source>
        <dbReference type="ARBA" id="ARBA00023004"/>
    </source>
</evidence>
<comment type="similarity">
    <text evidence="4">Belongs to the cyclic nucleotide phosphodiesterase class-III family.</text>
</comment>
<accession>A0ABU3Y2A4</accession>
<reference evidence="6 7" key="1">
    <citation type="submission" date="2023-10" db="EMBL/GenBank/DDBJ databases">
        <title>Sphingomonas sp. HF-S4 16S ribosomal RNA gene Genome sequencing and assembly.</title>
        <authorList>
            <person name="Lee H."/>
        </authorList>
    </citation>
    <scope>NUCLEOTIDE SEQUENCE [LARGE SCALE GENOMIC DNA]</scope>
    <source>
        <strain evidence="6 7">HF-S4</strain>
    </source>
</reference>
<sequence length="248" mass="27659">MTRLFHVSDVHFGREDREAIDWFGARVKEERPDAVIMTGDLTMRARSKEFEAAGKWLESLGRPVTVEVGNHDLPYFNLWARFVTPYKRYVAIERMIEKPLDLKGVSVVPLKTTARFQFRTNWSKGYVSTRSLQQSLALVEAVPADDLVFIAAHHPLIEAGTLATSKTRHGRKALEALATAGAHAVLTGHVHDPFDIAHEVEGRTVRLIGAGTLSERVRSQPPSFNEIRVEGTSFETIARFKGEGSVAL</sequence>
<keyword evidence="2" id="KW-0378">Hydrolase</keyword>
<dbReference type="InterPro" id="IPR004843">
    <property type="entry name" value="Calcineurin-like_PHP"/>
</dbReference>
<proteinExistence type="inferred from homology"/>
<dbReference type="InterPro" id="IPR029052">
    <property type="entry name" value="Metallo-depent_PP-like"/>
</dbReference>
<dbReference type="EMBL" id="JAWJEJ010000001">
    <property type="protein sequence ID" value="MDV3455514.1"/>
    <property type="molecule type" value="Genomic_DNA"/>
</dbReference>
<evidence type="ECO:0000256" key="1">
    <source>
        <dbReference type="ARBA" id="ARBA00022723"/>
    </source>
</evidence>
<dbReference type="SUPFAM" id="SSF56300">
    <property type="entry name" value="Metallo-dependent phosphatases"/>
    <property type="match status" value="1"/>
</dbReference>
<comment type="caution">
    <text evidence="6">The sequence shown here is derived from an EMBL/GenBank/DDBJ whole genome shotgun (WGS) entry which is preliminary data.</text>
</comment>
<organism evidence="6 7">
    <name type="scientific">Sphingomonas agrestis</name>
    <dbReference type="NCBI Taxonomy" id="3080540"/>
    <lineage>
        <taxon>Bacteria</taxon>
        <taxon>Pseudomonadati</taxon>
        <taxon>Pseudomonadota</taxon>
        <taxon>Alphaproteobacteria</taxon>
        <taxon>Sphingomonadales</taxon>
        <taxon>Sphingomonadaceae</taxon>
        <taxon>Sphingomonas</taxon>
    </lineage>
</organism>
<dbReference type="Gene3D" id="3.60.21.10">
    <property type="match status" value="1"/>
</dbReference>
<feature type="domain" description="Calcineurin-like phosphoesterase" evidence="5">
    <location>
        <begin position="3"/>
        <end position="193"/>
    </location>
</feature>
<evidence type="ECO:0000313" key="6">
    <source>
        <dbReference type="EMBL" id="MDV3455514.1"/>
    </source>
</evidence>
<protein>
    <submittedName>
        <fullName evidence="6">Metallophosphoesterase</fullName>
    </submittedName>
</protein>
<evidence type="ECO:0000256" key="2">
    <source>
        <dbReference type="ARBA" id="ARBA00022801"/>
    </source>
</evidence>
<evidence type="ECO:0000256" key="4">
    <source>
        <dbReference type="ARBA" id="ARBA00025742"/>
    </source>
</evidence>
<keyword evidence="7" id="KW-1185">Reference proteome</keyword>